<accession>A0A517PN69</accession>
<organism evidence="2 3">
    <name type="scientific">Gimesia chilikensis</name>
    <dbReference type="NCBI Taxonomy" id="2605989"/>
    <lineage>
        <taxon>Bacteria</taxon>
        <taxon>Pseudomonadati</taxon>
        <taxon>Planctomycetota</taxon>
        <taxon>Planctomycetia</taxon>
        <taxon>Planctomycetales</taxon>
        <taxon>Planctomycetaceae</taxon>
        <taxon>Gimesia</taxon>
    </lineage>
</organism>
<evidence type="ECO:0000313" key="2">
    <source>
        <dbReference type="EMBL" id="QDT20821.1"/>
    </source>
</evidence>
<keyword evidence="3" id="KW-1185">Reference proteome</keyword>
<reference evidence="2 3" key="1">
    <citation type="submission" date="2019-02" db="EMBL/GenBank/DDBJ databases">
        <title>Deep-cultivation of Planctomycetes and their phenomic and genomic characterization uncovers novel biology.</title>
        <authorList>
            <person name="Wiegand S."/>
            <person name="Jogler M."/>
            <person name="Boedeker C."/>
            <person name="Pinto D."/>
            <person name="Vollmers J."/>
            <person name="Rivas-Marin E."/>
            <person name="Kohn T."/>
            <person name="Peeters S.H."/>
            <person name="Heuer A."/>
            <person name="Rast P."/>
            <person name="Oberbeckmann S."/>
            <person name="Bunk B."/>
            <person name="Jeske O."/>
            <person name="Meyerdierks A."/>
            <person name="Storesund J.E."/>
            <person name="Kallscheuer N."/>
            <person name="Luecker S."/>
            <person name="Lage O.M."/>
            <person name="Pohl T."/>
            <person name="Merkel B.J."/>
            <person name="Hornburger P."/>
            <person name="Mueller R.-W."/>
            <person name="Bruemmer F."/>
            <person name="Labrenz M."/>
            <person name="Spormann A.M."/>
            <person name="Op den Camp H."/>
            <person name="Overmann J."/>
            <person name="Amann R."/>
            <person name="Jetten M.S.M."/>
            <person name="Mascher T."/>
            <person name="Medema M.H."/>
            <person name="Devos D.P."/>
            <person name="Kaster A.-K."/>
            <person name="Ovreas L."/>
            <person name="Rohde M."/>
            <person name="Galperin M.Y."/>
            <person name="Jogler C."/>
        </authorList>
    </citation>
    <scope>NUCLEOTIDE SEQUENCE [LARGE SCALE GENOMIC DNA]</scope>
    <source>
        <strain evidence="2 3">HG66A1</strain>
    </source>
</reference>
<dbReference type="AlphaFoldDB" id="A0A517PN69"/>
<feature type="region of interest" description="Disordered" evidence="1">
    <location>
        <begin position="389"/>
        <end position="413"/>
    </location>
</feature>
<gene>
    <name evidence="2" type="ORF">HG66A1_26100</name>
</gene>
<evidence type="ECO:0000256" key="1">
    <source>
        <dbReference type="SAM" id="MobiDB-lite"/>
    </source>
</evidence>
<protein>
    <recommendedName>
        <fullName evidence="4">Secreted protein</fullName>
    </recommendedName>
</protein>
<dbReference type="EMBL" id="CP036266">
    <property type="protein sequence ID" value="QDT20821.1"/>
    <property type="molecule type" value="Genomic_DNA"/>
</dbReference>
<feature type="region of interest" description="Disordered" evidence="1">
    <location>
        <begin position="349"/>
        <end position="369"/>
    </location>
</feature>
<feature type="compositionally biased region" description="Basic and acidic residues" evidence="1">
    <location>
        <begin position="389"/>
        <end position="398"/>
    </location>
</feature>
<sequence>MTLISAPIRSCVPALLFCLAVFGWIGGRTVEAQVETPLKKNSILLMRTGRMVSGEISESAGGYLVTNPTGSMLVPFADVVFEAPDLHGIYKKQRASMKFPTANSHMDLARWCVTNDLIEEAKSELRDAIRLEPKRSEPQLMLRRLMNVSPTKDRMTIQQKIEEKLVTQKLENADEATSLTGISREQSAIFVRKIQPILLNKCGNANCHGSATTSEFKLTQVTRRYGNHRIYAEKNLAEVMKWLDFDYPTKSALIVKPEQEHPQQGMVVYQGYAGRKQKEIVQKWVGDAVADRLANDNLRADRLAKRAERRVGFARENLLKQAAEIRPTSGGSNSGLEQALMEQDIQDRAAAGQPVIQQTGGTSEATPLKGDLSLIADFVPKKLSDQEINKLVKPKPADPFDPAEFNSGVPASP</sequence>
<evidence type="ECO:0008006" key="4">
    <source>
        <dbReference type="Google" id="ProtNLM"/>
    </source>
</evidence>
<feature type="compositionally biased region" description="Polar residues" evidence="1">
    <location>
        <begin position="355"/>
        <end position="365"/>
    </location>
</feature>
<dbReference type="Proteomes" id="UP000320421">
    <property type="component" value="Chromosome"/>
</dbReference>
<proteinExistence type="predicted"/>
<name>A0A517PN69_9PLAN</name>
<evidence type="ECO:0000313" key="3">
    <source>
        <dbReference type="Proteomes" id="UP000320421"/>
    </source>
</evidence>